<dbReference type="PANTHER" id="PTHR46082">
    <property type="entry name" value="ATP/GTP-BINDING PROTEIN-RELATED"/>
    <property type="match status" value="1"/>
</dbReference>
<dbReference type="Proteomes" id="UP000076837">
    <property type="component" value="Unassembled WGS sequence"/>
</dbReference>
<dbReference type="PANTHER" id="PTHR46082:SF11">
    <property type="entry name" value="AAA+ ATPASE DOMAIN-CONTAINING PROTEIN-RELATED"/>
    <property type="match status" value="1"/>
</dbReference>
<feature type="compositionally biased region" description="Basic and acidic residues" evidence="1">
    <location>
        <begin position="384"/>
        <end position="400"/>
    </location>
</feature>
<dbReference type="Pfam" id="PF13374">
    <property type="entry name" value="TPR_10"/>
    <property type="match status" value="3"/>
</dbReference>
<dbReference type="Pfam" id="PF13424">
    <property type="entry name" value="TPR_12"/>
    <property type="match status" value="2"/>
</dbReference>
<evidence type="ECO:0000313" key="4">
    <source>
        <dbReference type="Proteomes" id="UP000076837"/>
    </source>
</evidence>
<dbReference type="Gene3D" id="1.25.40.10">
    <property type="entry name" value="Tetratricopeptide repeat domain"/>
    <property type="match status" value="3"/>
</dbReference>
<dbReference type="STRING" id="5454.A0A163HGD6"/>
<proteinExistence type="predicted"/>
<sequence length="926" mass="105403">MTSSATFGDGNKGFEAGNIYGSVTHVSHASNTGTERREDAPQPSIVIPFARDKQFIDRGTLLDEIHERCGLPNARIALVGLGGVGKSQLAIEHAWRTRETSSTTWVFWAHASSAARLERSFHDIADRVKAAGRENTETNIFKLVHDWLADCKERWLLVLDNVDDARFLLDAENASSKTATRPLRDYLPHCEQGRILVTTRNEEAALSLVEQQDIMRVEPMSEAQSLALLRKKLGAQAHNANTKECAELVTLLEHMPLAIAQAAAYISQRAPLCSVTQYLAEFKKSERKQSSLLKYDKGQLRRDAEAKNSIITTWQISFEHIQQMRPSAAERLSLMSFFDRQGIPPSVLRVLVLHDEHEISQDGDDLNAEYPKEKDELQPVCTNDEIRNDRTTNPDIDIKDDIEKSLSDSQHKLASNPADDDEDDAFQEDITTLRSFCFISVNTDGTGFEMHALVQLATRTWLAANRKLERWREQFICNLDAVFPTGEYENWTVCGPLFAHVKVAAKQQPEGDPLLLKWAALLYRAAWYAWRRSNATETKLLAEQSLEIRKRLFGEVHKKTWSAMAMVAHAHSLIGQWDKAQKLEEEVLDKRRIKLGDNHLDTLISMGNLASTYSKQGRWDKAEELQLQVLEKHRIELGDNYDKAEELELQVLEKRRIELGDNHLDTLTSMNNLASTYYRQGRWDKAEELQLQVLEKRRIELGDNHLDTLRSMGNLASTYYKQGRWDKAEELELQVLEKHRIELGDNHVDTLTSMNNLASTYYKQGRWDKAEELVLQVLEKHRIELGDNHLDTLMSMGNLASTYSKQGRWDEAEELFRETLALQEKALGKDHLDTLDSISWIAFILEEQHRYQESLAFYERALNGFETTLGPEHSTTQACAEDIASVQKIMNNKADTSLSSSTEDISSEELDMSELVARLEQLTLSG</sequence>
<keyword evidence="4" id="KW-1185">Reference proteome</keyword>
<dbReference type="EMBL" id="JYNV01000130">
    <property type="protein sequence ID" value="KZM25282.1"/>
    <property type="molecule type" value="Genomic_DNA"/>
</dbReference>
<dbReference type="OrthoDB" id="20872at2759"/>
<dbReference type="InterPro" id="IPR019734">
    <property type="entry name" value="TPR_rpt"/>
</dbReference>
<feature type="region of interest" description="Disordered" evidence="1">
    <location>
        <begin position="362"/>
        <end position="400"/>
    </location>
</feature>
<organism evidence="3 4">
    <name type="scientific">Didymella rabiei</name>
    <name type="common">Chickpea ascochyta blight fungus</name>
    <name type="synonym">Mycosphaerella rabiei</name>
    <dbReference type="NCBI Taxonomy" id="5454"/>
    <lineage>
        <taxon>Eukaryota</taxon>
        <taxon>Fungi</taxon>
        <taxon>Dikarya</taxon>
        <taxon>Ascomycota</taxon>
        <taxon>Pezizomycotina</taxon>
        <taxon>Dothideomycetes</taxon>
        <taxon>Pleosporomycetidae</taxon>
        <taxon>Pleosporales</taxon>
        <taxon>Pleosporineae</taxon>
        <taxon>Didymellaceae</taxon>
        <taxon>Ascochyta</taxon>
    </lineage>
</organism>
<accession>A0A163HGD6</accession>
<evidence type="ECO:0000256" key="1">
    <source>
        <dbReference type="SAM" id="MobiDB-lite"/>
    </source>
</evidence>
<dbReference type="PRINTS" id="PR00381">
    <property type="entry name" value="KINESINLIGHT"/>
</dbReference>
<dbReference type="SUPFAM" id="SSF48452">
    <property type="entry name" value="TPR-like"/>
    <property type="match status" value="3"/>
</dbReference>
<dbReference type="InterPro" id="IPR002182">
    <property type="entry name" value="NB-ARC"/>
</dbReference>
<dbReference type="GO" id="GO:0043531">
    <property type="term" value="F:ADP binding"/>
    <property type="evidence" value="ECO:0007669"/>
    <property type="project" value="InterPro"/>
</dbReference>
<comment type="caution">
    <text evidence="3">The sequence shown here is derived from an EMBL/GenBank/DDBJ whole genome shotgun (WGS) entry which is preliminary data.</text>
</comment>
<protein>
    <submittedName>
        <fullName evidence="3">Microtubule motor</fullName>
    </submittedName>
</protein>
<name>A0A163HGD6_DIDRA</name>
<reference evidence="3 4" key="1">
    <citation type="journal article" date="2016" name="Sci. Rep.">
        <title>Draft genome sequencing and secretome analysis of fungal phytopathogen Ascochyta rabiei provides insight into the necrotrophic effector repertoire.</title>
        <authorList>
            <person name="Verma S."/>
            <person name="Gazara R.K."/>
            <person name="Nizam S."/>
            <person name="Parween S."/>
            <person name="Chattopadhyay D."/>
            <person name="Verma P.K."/>
        </authorList>
    </citation>
    <scope>NUCLEOTIDE SEQUENCE [LARGE SCALE GENOMIC DNA]</scope>
    <source>
        <strain evidence="3 4">ArDII</strain>
    </source>
</reference>
<dbReference type="PROSITE" id="PS50005">
    <property type="entry name" value="TPR"/>
    <property type="match status" value="1"/>
</dbReference>
<evidence type="ECO:0000313" key="3">
    <source>
        <dbReference type="EMBL" id="KZM25282.1"/>
    </source>
</evidence>
<dbReference type="Pfam" id="PF00931">
    <property type="entry name" value="NB-ARC"/>
    <property type="match status" value="1"/>
</dbReference>
<dbReference type="Gene3D" id="3.40.50.300">
    <property type="entry name" value="P-loop containing nucleotide triphosphate hydrolases"/>
    <property type="match status" value="1"/>
</dbReference>
<dbReference type="InterPro" id="IPR011990">
    <property type="entry name" value="TPR-like_helical_dom_sf"/>
</dbReference>
<dbReference type="AlphaFoldDB" id="A0A163HGD6"/>
<dbReference type="InterPro" id="IPR027417">
    <property type="entry name" value="P-loop_NTPase"/>
</dbReference>
<evidence type="ECO:0000259" key="2">
    <source>
        <dbReference type="Pfam" id="PF00931"/>
    </source>
</evidence>
<dbReference type="InterPro" id="IPR053137">
    <property type="entry name" value="NLR-like"/>
</dbReference>
<gene>
    <name evidence="3" type="ORF">ST47_g3575</name>
</gene>
<dbReference type="SMART" id="SM00028">
    <property type="entry name" value="TPR"/>
    <property type="match status" value="6"/>
</dbReference>
<dbReference type="SUPFAM" id="SSF52540">
    <property type="entry name" value="P-loop containing nucleoside triphosphate hydrolases"/>
    <property type="match status" value="1"/>
</dbReference>
<feature type="domain" description="NB-ARC" evidence="2">
    <location>
        <begin position="75"/>
        <end position="235"/>
    </location>
</feature>